<gene>
    <name evidence="8" type="ORF">BD410DRAFT_530690</name>
</gene>
<dbReference type="PANTHER" id="PTHR10165:SF35">
    <property type="entry name" value="RE23632P"/>
    <property type="match status" value="1"/>
</dbReference>
<name>A0A4Y7QG80_9AGAM</name>
<dbReference type="GO" id="GO:0016020">
    <property type="term" value="C:membrane"/>
    <property type="evidence" value="ECO:0007669"/>
    <property type="project" value="UniProtKB-SubCell"/>
</dbReference>
<feature type="transmembrane region" description="Helical" evidence="6">
    <location>
        <begin position="225"/>
        <end position="243"/>
    </location>
</feature>
<evidence type="ECO:0000259" key="7">
    <source>
        <dbReference type="SMART" id="SM00014"/>
    </source>
</evidence>
<proteinExistence type="inferred from homology"/>
<keyword evidence="9" id="KW-1185">Reference proteome</keyword>
<sequence length="290" mass="32153">MSAVVRDLLGSEAEIMSLGYATDWVVATSFWFVASLIDQTMPFERDFSPEDPLISHPHTKGQVTSFANSILSLGIPFVCFGFAAVTTRSVAEGHHAALGIWASRGLARMITVFVKHRVGRLRPDFLARCKWNSVAKACTGKASDIIDGRKSFPSEHSSTIFAGMAFLSFWLAGKTAAWCFDASLSRRGLLSTRLGRLTLTLLPLFIATWVAITRVEDYRHHKEDVIVGSLIGLSTATLSYLTYWPSPFSRRNVAENIAGKPRMLYSGSYDDIATNNTYELTRLEDERETV</sequence>
<dbReference type="Proteomes" id="UP000294933">
    <property type="component" value="Unassembled WGS sequence"/>
</dbReference>
<comment type="subcellular location">
    <subcellularLocation>
        <location evidence="1">Membrane</location>
        <topology evidence="1">Multi-pass membrane protein</topology>
    </subcellularLocation>
</comment>
<evidence type="ECO:0000256" key="2">
    <source>
        <dbReference type="ARBA" id="ARBA00008816"/>
    </source>
</evidence>
<dbReference type="GO" id="GO:0006644">
    <property type="term" value="P:phospholipid metabolic process"/>
    <property type="evidence" value="ECO:0007669"/>
    <property type="project" value="InterPro"/>
</dbReference>
<feature type="domain" description="Phosphatidic acid phosphatase type 2/haloperoxidase" evidence="7">
    <location>
        <begin position="97"/>
        <end position="240"/>
    </location>
</feature>
<feature type="transmembrane region" description="Helical" evidence="6">
    <location>
        <begin position="160"/>
        <end position="182"/>
    </location>
</feature>
<dbReference type="CDD" id="cd03390">
    <property type="entry name" value="PAP2_containing_1_like"/>
    <property type="match status" value="1"/>
</dbReference>
<dbReference type="InterPro" id="IPR043216">
    <property type="entry name" value="PAP-like"/>
</dbReference>
<comment type="similarity">
    <text evidence="2">Belongs to the PA-phosphatase related phosphoesterase family.</text>
</comment>
<dbReference type="STRING" id="50990.A0A4Y7QG80"/>
<evidence type="ECO:0000313" key="9">
    <source>
        <dbReference type="Proteomes" id="UP000294933"/>
    </source>
</evidence>
<dbReference type="OrthoDB" id="10030083at2759"/>
<evidence type="ECO:0000256" key="5">
    <source>
        <dbReference type="ARBA" id="ARBA00023136"/>
    </source>
</evidence>
<keyword evidence="3 6" id="KW-0812">Transmembrane</keyword>
<keyword evidence="5 6" id="KW-0472">Membrane</keyword>
<dbReference type="SUPFAM" id="SSF48317">
    <property type="entry name" value="Acid phosphatase/Vanadium-dependent haloperoxidase"/>
    <property type="match status" value="1"/>
</dbReference>
<dbReference type="PANTHER" id="PTHR10165">
    <property type="entry name" value="LIPID PHOSPHATE PHOSPHATASE"/>
    <property type="match status" value="1"/>
</dbReference>
<organism evidence="8 9">
    <name type="scientific">Rickenella mellea</name>
    <dbReference type="NCBI Taxonomy" id="50990"/>
    <lineage>
        <taxon>Eukaryota</taxon>
        <taxon>Fungi</taxon>
        <taxon>Dikarya</taxon>
        <taxon>Basidiomycota</taxon>
        <taxon>Agaricomycotina</taxon>
        <taxon>Agaricomycetes</taxon>
        <taxon>Hymenochaetales</taxon>
        <taxon>Rickenellaceae</taxon>
        <taxon>Rickenella</taxon>
    </lineage>
</organism>
<evidence type="ECO:0000256" key="1">
    <source>
        <dbReference type="ARBA" id="ARBA00004141"/>
    </source>
</evidence>
<evidence type="ECO:0000256" key="6">
    <source>
        <dbReference type="SAM" id="Phobius"/>
    </source>
</evidence>
<accession>A0A4Y7QG80</accession>
<dbReference type="EMBL" id="ML170161">
    <property type="protein sequence ID" value="TDL26664.1"/>
    <property type="molecule type" value="Genomic_DNA"/>
</dbReference>
<protein>
    <submittedName>
        <fullName evidence="8">Lipid phosphate phosphatase 1</fullName>
    </submittedName>
</protein>
<dbReference type="VEuPathDB" id="FungiDB:BD410DRAFT_530690"/>
<dbReference type="SMART" id="SM00014">
    <property type="entry name" value="acidPPc"/>
    <property type="match status" value="1"/>
</dbReference>
<feature type="transmembrane region" description="Helical" evidence="6">
    <location>
        <begin position="194"/>
        <end position="213"/>
    </location>
</feature>
<keyword evidence="4 6" id="KW-1133">Transmembrane helix</keyword>
<reference evidence="8 9" key="1">
    <citation type="submission" date="2018-06" db="EMBL/GenBank/DDBJ databases">
        <title>A transcriptomic atlas of mushroom development highlights an independent origin of complex multicellularity.</title>
        <authorList>
            <consortium name="DOE Joint Genome Institute"/>
            <person name="Krizsan K."/>
            <person name="Almasi E."/>
            <person name="Merenyi Z."/>
            <person name="Sahu N."/>
            <person name="Viragh M."/>
            <person name="Koszo T."/>
            <person name="Mondo S."/>
            <person name="Kiss B."/>
            <person name="Balint B."/>
            <person name="Kues U."/>
            <person name="Barry K."/>
            <person name="Hegedus J.C."/>
            <person name="Henrissat B."/>
            <person name="Johnson J."/>
            <person name="Lipzen A."/>
            <person name="Ohm R."/>
            <person name="Nagy I."/>
            <person name="Pangilinan J."/>
            <person name="Yan J."/>
            <person name="Xiong Y."/>
            <person name="Grigoriev I.V."/>
            <person name="Hibbett D.S."/>
            <person name="Nagy L.G."/>
        </authorList>
    </citation>
    <scope>NUCLEOTIDE SEQUENCE [LARGE SCALE GENOMIC DNA]</scope>
    <source>
        <strain evidence="8 9">SZMC22713</strain>
    </source>
</reference>
<dbReference type="AlphaFoldDB" id="A0A4Y7QG80"/>
<dbReference type="Gene3D" id="1.20.144.10">
    <property type="entry name" value="Phosphatidic acid phosphatase type 2/haloperoxidase"/>
    <property type="match status" value="1"/>
</dbReference>
<evidence type="ECO:0000256" key="4">
    <source>
        <dbReference type="ARBA" id="ARBA00022989"/>
    </source>
</evidence>
<dbReference type="GO" id="GO:0008195">
    <property type="term" value="F:phosphatidate phosphatase activity"/>
    <property type="evidence" value="ECO:0007669"/>
    <property type="project" value="TreeGrafter"/>
</dbReference>
<dbReference type="Pfam" id="PF01569">
    <property type="entry name" value="PAP2"/>
    <property type="match status" value="1"/>
</dbReference>
<dbReference type="InterPro" id="IPR036938">
    <property type="entry name" value="PAP2/HPO_sf"/>
</dbReference>
<dbReference type="GO" id="GO:0046839">
    <property type="term" value="P:phospholipid dephosphorylation"/>
    <property type="evidence" value="ECO:0007669"/>
    <property type="project" value="TreeGrafter"/>
</dbReference>
<evidence type="ECO:0000313" key="8">
    <source>
        <dbReference type="EMBL" id="TDL26664.1"/>
    </source>
</evidence>
<evidence type="ECO:0000256" key="3">
    <source>
        <dbReference type="ARBA" id="ARBA00022692"/>
    </source>
</evidence>
<dbReference type="InterPro" id="IPR000326">
    <property type="entry name" value="PAP2/HPO"/>
</dbReference>